<dbReference type="PIRSF" id="PIRSF033093">
    <property type="entry name" value="UCP_ML1119"/>
    <property type="match status" value="1"/>
</dbReference>
<dbReference type="SUPFAM" id="SSF56300">
    <property type="entry name" value="Metallo-dependent phosphatases"/>
    <property type="match status" value="1"/>
</dbReference>
<dbReference type="Proteomes" id="UP000266975">
    <property type="component" value="Unassembled WGS sequence"/>
</dbReference>
<feature type="domain" description="Calcineurin-like phosphoesterase" evidence="6">
    <location>
        <begin position="5"/>
        <end position="198"/>
    </location>
</feature>
<comment type="similarity">
    <text evidence="1">Belongs to the SbcD family.</text>
</comment>
<dbReference type="EMBL" id="PTJO01000005">
    <property type="protein sequence ID" value="RNE48424.1"/>
    <property type="molecule type" value="Genomic_DNA"/>
</dbReference>
<evidence type="ECO:0000313" key="7">
    <source>
        <dbReference type="EMBL" id="RNE48424.1"/>
    </source>
</evidence>
<comment type="caution">
    <text evidence="7">The sequence shown here is derived from an EMBL/GenBank/DDBJ whole genome shotgun (WGS) entry which is preliminary data.</text>
</comment>
<keyword evidence="4" id="KW-0378">Hydrolase</keyword>
<dbReference type="AlphaFoldDB" id="A0A3M8K7D5"/>
<reference evidence="7 8" key="1">
    <citation type="submission" date="2018-02" db="EMBL/GenBank/DDBJ databases">
        <title>Corynebacterium alimpuense sp. nov., a marine obligate actinomycete isolated from sediments of Valparaiso bay, Chile.</title>
        <authorList>
            <person name="Claverias F."/>
            <person name="Gonzales-Siles L."/>
            <person name="Salva-Serra F."/>
            <person name="Inganaes E."/>
            <person name="Molin K."/>
            <person name="Cumsille A."/>
            <person name="Undabarrena A."/>
            <person name="Couve E."/>
            <person name="Moore E.R.B."/>
            <person name="Gomila M."/>
            <person name="Camara B."/>
        </authorList>
    </citation>
    <scope>NUCLEOTIDE SEQUENCE [LARGE SCALE GENOMIC DNA]</scope>
    <source>
        <strain evidence="7 8">CCUG 69366</strain>
    </source>
</reference>
<evidence type="ECO:0000313" key="8">
    <source>
        <dbReference type="Proteomes" id="UP000266975"/>
    </source>
</evidence>
<protein>
    <recommendedName>
        <fullName evidence="2">Nuclease SbcCD subunit D</fullName>
    </recommendedName>
</protein>
<keyword evidence="3" id="KW-0540">Nuclease</keyword>
<dbReference type="RefSeq" id="WP_123048357.1">
    <property type="nucleotide sequence ID" value="NZ_PTJO01000005.1"/>
</dbReference>
<evidence type="ECO:0000256" key="3">
    <source>
        <dbReference type="ARBA" id="ARBA00022722"/>
    </source>
</evidence>
<dbReference type="OrthoDB" id="9773856at2"/>
<evidence type="ECO:0000256" key="2">
    <source>
        <dbReference type="ARBA" id="ARBA00013365"/>
    </source>
</evidence>
<dbReference type="PANTHER" id="PTHR30337:SF0">
    <property type="entry name" value="NUCLEASE SBCCD SUBUNIT D"/>
    <property type="match status" value="1"/>
</dbReference>
<keyword evidence="8" id="KW-1185">Reference proteome</keyword>
<evidence type="ECO:0000256" key="5">
    <source>
        <dbReference type="ARBA" id="ARBA00022839"/>
    </source>
</evidence>
<accession>A0A3M8K7D5</accession>
<dbReference type="Gene3D" id="3.60.21.10">
    <property type="match status" value="1"/>
</dbReference>
<dbReference type="InterPro" id="IPR029052">
    <property type="entry name" value="Metallo-depent_PP-like"/>
</dbReference>
<dbReference type="InterPro" id="IPR050535">
    <property type="entry name" value="DNA_Repair-Maintenance_Comp"/>
</dbReference>
<dbReference type="InterPro" id="IPR041796">
    <property type="entry name" value="Mre11_N"/>
</dbReference>
<sequence>MTSISFLHTSDLQLGMTRWFLDDEAQGRFDDARLRSIDRLGQIAQARDCAFIVIAGDVFEHNSLSQRVTGRVKERLRALPVPVFLLPGNHDPLVADSIFYQARDIAGVHILGDSTPVAVSEGVEIVGAPLLSKHATTDLVRQALEPLEPTADIRILVGHGQAEARSNEHHPDLIDLSYVEQALAAGTVDYLALGDTHSARPVGNSGRVWFSGAPETTDFHDLAAGDTGGEDNSGNALIVTVTKTATLDATVEVDEVAVGEWVFEAIDRELGSAEDVAEFLTALEAYPHKDRTVIKYSLRGTLDIAATRTLEKGLETHRPVFAALFERERLNDLHLEPDEQELADLGIGGYPAAALAELAQQAETDPTARDAVNLFFRLAKEA</sequence>
<proteinExistence type="inferred from homology"/>
<evidence type="ECO:0000256" key="4">
    <source>
        <dbReference type="ARBA" id="ARBA00022801"/>
    </source>
</evidence>
<dbReference type="Pfam" id="PF00149">
    <property type="entry name" value="Metallophos"/>
    <property type="match status" value="1"/>
</dbReference>
<dbReference type="InterPro" id="IPR004843">
    <property type="entry name" value="Calcineurin-like_PHP"/>
</dbReference>
<organism evidence="7 8">
    <name type="scientific">Corynebacterium alimapuense</name>
    <dbReference type="NCBI Taxonomy" id="1576874"/>
    <lineage>
        <taxon>Bacteria</taxon>
        <taxon>Bacillati</taxon>
        <taxon>Actinomycetota</taxon>
        <taxon>Actinomycetes</taxon>
        <taxon>Mycobacteriales</taxon>
        <taxon>Corynebacteriaceae</taxon>
        <taxon>Corynebacterium</taxon>
    </lineage>
</organism>
<dbReference type="GO" id="GO:0004527">
    <property type="term" value="F:exonuclease activity"/>
    <property type="evidence" value="ECO:0007669"/>
    <property type="project" value="UniProtKB-KW"/>
</dbReference>
<name>A0A3M8K7D5_9CORY</name>
<keyword evidence="5 7" id="KW-0269">Exonuclease</keyword>
<evidence type="ECO:0000256" key="1">
    <source>
        <dbReference type="ARBA" id="ARBA00010555"/>
    </source>
</evidence>
<dbReference type="InterPro" id="IPR014577">
    <property type="entry name" value="UCP033093_metalloPase"/>
</dbReference>
<dbReference type="PANTHER" id="PTHR30337">
    <property type="entry name" value="COMPONENT OF ATP-DEPENDENT DSDNA EXONUCLEASE"/>
    <property type="match status" value="1"/>
</dbReference>
<evidence type="ECO:0000259" key="6">
    <source>
        <dbReference type="Pfam" id="PF00149"/>
    </source>
</evidence>
<gene>
    <name evidence="7" type="ORF">C5L39_07900</name>
</gene>
<dbReference type="CDD" id="cd00840">
    <property type="entry name" value="MPP_Mre11_N"/>
    <property type="match status" value="1"/>
</dbReference>